<name>A0ABX5MZW8_9LACO</name>
<dbReference type="Proteomes" id="UP000247698">
    <property type="component" value="Unassembled WGS sequence"/>
</dbReference>
<keyword evidence="2" id="KW-1185">Reference proteome</keyword>
<gene>
    <name evidence="1" type="ORF">DK873_02605</name>
</gene>
<evidence type="ECO:0000313" key="2">
    <source>
        <dbReference type="Proteomes" id="UP000247698"/>
    </source>
</evidence>
<evidence type="ECO:0000313" key="1">
    <source>
        <dbReference type="EMBL" id="PXY84074.1"/>
    </source>
</evidence>
<accession>A0ABX5MZW8</accession>
<reference evidence="1 2" key="1">
    <citation type="submission" date="2018-05" db="EMBL/GenBank/DDBJ databases">
        <title>Reference genomes for bee gut microbiota database.</title>
        <authorList>
            <person name="Ellegaard K.M."/>
        </authorList>
    </citation>
    <scope>NUCLEOTIDE SEQUENCE [LARGE SCALE GENOMIC DNA]</scope>
    <source>
        <strain evidence="1 2">ESL0184</strain>
    </source>
</reference>
<protein>
    <submittedName>
        <fullName evidence="1">Uncharacterized protein</fullName>
    </submittedName>
</protein>
<comment type="caution">
    <text evidence="1">The sequence shown here is derived from an EMBL/GenBank/DDBJ whole genome shotgun (WGS) entry which is preliminary data.</text>
</comment>
<dbReference type="EMBL" id="QGLG01000002">
    <property type="protein sequence ID" value="PXY84074.1"/>
    <property type="molecule type" value="Genomic_DNA"/>
</dbReference>
<sequence length="87" mass="9785">MNDFLNWEDELDQAAKMYTTALVNEARTLPSPKKGIDMLKGLKQGFPEGYHGTTQEAIINVLNNVIDDAIKEIYKQGLAQKWSNADD</sequence>
<organism evidence="1 2">
    <name type="scientific">Lactobacillus melliventris</name>
    <dbReference type="NCBI Taxonomy" id="1218507"/>
    <lineage>
        <taxon>Bacteria</taxon>
        <taxon>Bacillati</taxon>
        <taxon>Bacillota</taxon>
        <taxon>Bacilli</taxon>
        <taxon>Lactobacillales</taxon>
        <taxon>Lactobacillaceae</taxon>
        <taxon>Lactobacillus</taxon>
    </lineage>
</organism>
<proteinExistence type="predicted"/>
<dbReference type="RefSeq" id="WP_110445699.1">
    <property type="nucleotide sequence ID" value="NZ_QGLG01000002.1"/>
</dbReference>